<feature type="transmembrane region" description="Helical" evidence="1">
    <location>
        <begin position="21"/>
        <end position="40"/>
    </location>
</feature>
<sequence length="499" mass="53864">MKSPNSIYKTQSSPIRHSAASIAFKPLIIAMIIVLVGKAIPVSASASEKGIHDALQFTQVESGNYYSIALRKDGSVWTWGRNLLGEIGIQETVTISETDGPVRLSLLSDIKHIATSGDGHNLAVKADGTVWTWGTAPRSDDNTIHSVLPQQVAGIANAVTVASGSDFGVALRQDGSVWSWQCELNKNDTYSVRKPAAVSGIANVVQIHVFNHQIYAVKRDGTVWSWNEPSLMFNSNIKTPTKPVRMKGLSNIRSVTSNEQASYALDKKGKVWTLDAKGKPTAVQPKLTVKEVRAASFYTLFLTTAGDVYSYGRTVTGKQGKVNGLPKIKSISAGTYHNQAISERGEVWGWGGNHFNSVGATAASPDGMIYLPIKANIAVDIMIDGLMINSIFAPRVSANTVHIPITTITRALGAQFATNQDPSGTLSYTIEYEGRSFTFRGGESIILVDDQAIELPESVSSLTGAVAAPYQLFEKGLGLSITWDSQLQQLRMNTQVQVH</sequence>
<dbReference type="Pfam" id="PF13540">
    <property type="entry name" value="RCC1_2"/>
    <property type="match status" value="2"/>
</dbReference>
<accession>A0A1T2XFT4</accession>
<name>A0A1T2XFT4_9BACL</name>
<keyword evidence="1" id="KW-0472">Membrane</keyword>
<proteinExistence type="predicted"/>
<dbReference type="Pfam" id="PF07833">
    <property type="entry name" value="Cu_amine_oxidN1"/>
    <property type="match status" value="1"/>
</dbReference>
<reference evidence="3 4" key="1">
    <citation type="submission" date="2017-01" db="EMBL/GenBank/DDBJ databases">
        <title>Genome analysis of Paenibacillus selenitrireducens ES3-24.</title>
        <authorList>
            <person name="Xu D."/>
            <person name="Yao R."/>
            <person name="Zheng S."/>
        </authorList>
    </citation>
    <scope>NUCLEOTIDE SEQUENCE [LARGE SCALE GENOMIC DNA]</scope>
    <source>
        <strain evidence="3 4">ES3-24</strain>
    </source>
</reference>
<keyword evidence="1" id="KW-0812">Transmembrane</keyword>
<dbReference type="PANTHER" id="PTHR45982">
    <property type="entry name" value="REGULATOR OF CHROMOSOME CONDENSATION"/>
    <property type="match status" value="1"/>
</dbReference>
<dbReference type="InterPro" id="IPR051553">
    <property type="entry name" value="Ran_GTPase-activating"/>
</dbReference>
<evidence type="ECO:0000313" key="4">
    <source>
        <dbReference type="Proteomes" id="UP000190188"/>
    </source>
</evidence>
<dbReference type="STRING" id="1324314.BVG16_12640"/>
<evidence type="ECO:0000259" key="2">
    <source>
        <dbReference type="Pfam" id="PF07833"/>
    </source>
</evidence>
<feature type="domain" description="Copper amine oxidase-like N-terminal" evidence="2">
    <location>
        <begin position="383"/>
        <end position="489"/>
    </location>
</feature>
<dbReference type="Gene3D" id="2.130.10.30">
    <property type="entry name" value="Regulator of chromosome condensation 1/beta-lactamase-inhibitor protein II"/>
    <property type="match status" value="2"/>
</dbReference>
<dbReference type="AlphaFoldDB" id="A0A1T2XFT4"/>
<evidence type="ECO:0000313" key="3">
    <source>
        <dbReference type="EMBL" id="OPA78698.1"/>
    </source>
</evidence>
<gene>
    <name evidence="3" type="ORF">BVG16_12640</name>
</gene>
<dbReference type="PRINTS" id="PR00633">
    <property type="entry name" value="RCCNDNSATION"/>
</dbReference>
<evidence type="ECO:0000256" key="1">
    <source>
        <dbReference type="SAM" id="Phobius"/>
    </source>
</evidence>
<dbReference type="OrthoDB" id="27389at2"/>
<dbReference type="InterPro" id="IPR012854">
    <property type="entry name" value="Cu_amine_oxidase-like_N"/>
</dbReference>
<dbReference type="PANTHER" id="PTHR45982:SF1">
    <property type="entry name" value="REGULATOR OF CHROMOSOME CONDENSATION"/>
    <property type="match status" value="1"/>
</dbReference>
<keyword evidence="4" id="KW-1185">Reference proteome</keyword>
<dbReference type="RefSeq" id="WP_078499030.1">
    <property type="nucleotide sequence ID" value="NZ_MSZX01000004.1"/>
</dbReference>
<keyword evidence="1" id="KW-1133">Transmembrane helix</keyword>
<comment type="caution">
    <text evidence="3">The sequence shown here is derived from an EMBL/GenBank/DDBJ whole genome shotgun (WGS) entry which is preliminary data.</text>
</comment>
<organism evidence="3 4">
    <name type="scientific">Paenibacillus selenitireducens</name>
    <dbReference type="NCBI Taxonomy" id="1324314"/>
    <lineage>
        <taxon>Bacteria</taxon>
        <taxon>Bacillati</taxon>
        <taxon>Bacillota</taxon>
        <taxon>Bacilli</taxon>
        <taxon>Bacillales</taxon>
        <taxon>Paenibacillaceae</taxon>
        <taxon>Paenibacillus</taxon>
    </lineage>
</organism>
<dbReference type="EMBL" id="MSZX01000004">
    <property type="protein sequence ID" value="OPA78698.1"/>
    <property type="molecule type" value="Genomic_DNA"/>
</dbReference>
<dbReference type="PROSITE" id="PS50012">
    <property type="entry name" value="RCC1_3"/>
    <property type="match status" value="2"/>
</dbReference>
<dbReference type="Proteomes" id="UP000190188">
    <property type="component" value="Unassembled WGS sequence"/>
</dbReference>
<dbReference type="InterPro" id="IPR000408">
    <property type="entry name" value="Reg_chr_condens"/>
</dbReference>
<dbReference type="InterPro" id="IPR009091">
    <property type="entry name" value="RCC1/BLIP-II"/>
</dbReference>
<dbReference type="SUPFAM" id="SSF50985">
    <property type="entry name" value="RCC1/BLIP-II"/>
    <property type="match status" value="2"/>
</dbReference>
<protein>
    <recommendedName>
        <fullName evidence="2">Copper amine oxidase-like N-terminal domain-containing protein</fullName>
    </recommendedName>
</protein>